<feature type="transmembrane region" description="Helical" evidence="6">
    <location>
        <begin position="90"/>
        <end position="111"/>
    </location>
</feature>
<feature type="transmembrane region" description="Helical" evidence="6">
    <location>
        <begin position="118"/>
        <end position="135"/>
    </location>
</feature>
<dbReference type="Proteomes" id="UP000253769">
    <property type="component" value="Unassembled WGS sequence"/>
</dbReference>
<keyword evidence="3 6" id="KW-0812">Transmembrane</keyword>
<proteinExistence type="inferred from homology"/>
<feature type="transmembrane region" description="Helical" evidence="6">
    <location>
        <begin position="5"/>
        <end position="25"/>
    </location>
</feature>
<evidence type="ECO:0000259" key="7">
    <source>
        <dbReference type="Pfam" id="PF00892"/>
    </source>
</evidence>
<dbReference type="Pfam" id="PF00892">
    <property type="entry name" value="EamA"/>
    <property type="match status" value="2"/>
</dbReference>
<gene>
    <name evidence="8" type="ORF">DV711_01840</name>
</gene>
<dbReference type="Gene3D" id="1.10.3730.20">
    <property type="match status" value="1"/>
</dbReference>
<dbReference type="InterPro" id="IPR037185">
    <property type="entry name" value="EmrE-like"/>
</dbReference>
<comment type="subcellular location">
    <subcellularLocation>
        <location evidence="1">Membrane</location>
        <topology evidence="1">Multi-pass membrane protein</topology>
    </subcellularLocation>
</comment>
<keyword evidence="4 6" id="KW-1133">Transmembrane helix</keyword>
<dbReference type="OrthoDB" id="9776210at2"/>
<dbReference type="RefSeq" id="WP_114694885.1">
    <property type="nucleotide sequence ID" value="NZ_QQOH01000001.1"/>
</dbReference>
<dbReference type="EMBL" id="QQOH01000001">
    <property type="protein sequence ID" value="RDE25297.1"/>
    <property type="molecule type" value="Genomic_DNA"/>
</dbReference>
<feature type="transmembrane region" description="Helical" evidence="6">
    <location>
        <begin position="211"/>
        <end position="233"/>
    </location>
</feature>
<evidence type="ECO:0000256" key="2">
    <source>
        <dbReference type="ARBA" id="ARBA00007362"/>
    </source>
</evidence>
<evidence type="ECO:0000313" key="9">
    <source>
        <dbReference type="Proteomes" id="UP000253769"/>
    </source>
</evidence>
<name>A0A369WUH1_9GAMM</name>
<feature type="transmembrane region" description="Helical" evidence="6">
    <location>
        <begin position="147"/>
        <end position="166"/>
    </location>
</feature>
<keyword evidence="9" id="KW-1185">Reference proteome</keyword>
<evidence type="ECO:0000313" key="8">
    <source>
        <dbReference type="EMBL" id="RDE25297.1"/>
    </source>
</evidence>
<comment type="caution">
    <text evidence="8">The sequence shown here is derived from an EMBL/GenBank/DDBJ whole genome shotgun (WGS) entry which is preliminary data.</text>
</comment>
<reference evidence="8 9" key="1">
    <citation type="submission" date="2018-07" db="EMBL/GenBank/DDBJ databases">
        <title>Motiliproteus coralliicola sp. nov., a bacterium isolated from Coral.</title>
        <authorList>
            <person name="Wang G."/>
        </authorList>
    </citation>
    <scope>NUCLEOTIDE SEQUENCE [LARGE SCALE GENOMIC DNA]</scope>
    <source>
        <strain evidence="8 9">C34</strain>
    </source>
</reference>
<feature type="transmembrane region" description="Helical" evidence="6">
    <location>
        <begin position="65"/>
        <end position="84"/>
    </location>
</feature>
<keyword evidence="5 6" id="KW-0472">Membrane</keyword>
<evidence type="ECO:0000256" key="4">
    <source>
        <dbReference type="ARBA" id="ARBA00022989"/>
    </source>
</evidence>
<dbReference type="InterPro" id="IPR000620">
    <property type="entry name" value="EamA_dom"/>
</dbReference>
<evidence type="ECO:0000256" key="3">
    <source>
        <dbReference type="ARBA" id="ARBA00022692"/>
    </source>
</evidence>
<protein>
    <submittedName>
        <fullName evidence="8">DMT family transporter</fullName>
    </submittedName>
</protein>
<organism evidence="8 9">
    <name type="scientific">Motiliproteus coralliicola</name>
    <dbReference type="NCBI Taxonomy" id="2283196"/>
    <lineage>
        <taxon>Bacteria</taxon>
        <taxon>Pseudomonadati</taxon>
        <taxon>Pseudomonadota</taxon>
        <taxon>Gammaproteobacteria</taxon>
        <taxon>Oceanospirillales</taxon>
        <taxon>Oceanospirillaceae</taxon>
        <taxon>Motiliproteus</taxon>
    </lineage>
</organism>
<sequence>MSTPIAYATVIVIWSTTPLAIIWSSETVTPVMAAMLRMMLAAVVGLGLLRWLRIPLPWHGPALKSYLYATLGVYGAMFTTYMAASQLSSGLISLIFGMSPIVSGLLAQFWLGEKAFSPLRWLALLLALSGLGWVLSDGLVIETSALAAVGLMLLAVLLFSISGVLVKGVSVQIHPLAQTVGALCCSIPFYALSWLLMDGQLPDLNGGGRSLAAIIYLGLFGSLVGFVAYYYILQQLAASTVALITLITPVLAISLGSLLNQEPLTLRLIQGSGLICLGLALYQWSGRRLGREVSQPQAAD</sequence>
<feature type="domain" description="EamA" evidence="7">
    <location>
        <begin position="9"/>
        <end position="134"/>
    </location>
</feature>
<dbReference type="SUPFAM" id="SSF103481">
    <property type="entry name" value="Multidrug resistance efflux transporter EmrE"/>
    <property type="match status" value="2"/>
</dbReference>
<evidence type="ECO:0000256" key="1">
    <source>
        <dbReference type="ARBA" id="ARBA00004141"/>
    </source>
</evidence>
<feature type="transmembrane region" description="Helical" evidence="6">
    <location>
        <begin position="173"/>
        <end position="191"/>
    </location>
</feature>
<evidence type="ECO:0000256" key="6">
    <source>
        <dbReference type="SAM" id="Phobius"/>
    </source>
</evidence>
<dbReference type="InterPro" id="IPR050638">
    <property type="entry name" value="AA-Vitamin_Transporters"/>
</dbReference>
<feature type="transmembrane region" description="Helical" evidence="6">
    <location>
        <begin position="264"/>
        <end position="282"/>
    </location>
</feature>
<feature type="transmembrane region" description="Helical" evidence="6">
    <location>
        <begin position="31"/>
        <end position="53"/>
    </location>
</feature>
<feature type="domain" description="EamA" evidence="7">
    <location>
        <begin position="148"/>
        <end position="281"/>
    </location>
</feature>
<dbReference type="PANTHER" id="PTHR32322:SF2">
    <property type="entry name" value="EAMA DOMAIN-CONTAINING PROTEIN"/>
    <property type="match status" value="1"/>
</dbReference>
<dbReference type="AlphaFoldDB" id="A0A369WUH1"/>
<dbReference type="PANTHER" id="PTHR32322">
    <property type="entry name" value="INNER MEMBRANE TRANSPORTER"/>
    <property type="match status" value="1"/>
</dbReference>
<dbReference type="GO" id="GO:0016020">
    <property type="term" value="C:membrane"/>
    <property type="evidence" value="ECO:0007669"/>
    <property type="project" value="UniProtKB-SubCell"/>
</dbReference>
<comment type="similarity">
    <text evidence="2">Belongs to the EamA transporter family.</text>
</comment>
<accession>A0A369WUH1</accession>
<evidence type="ECO:0000256" key="5">
    <source>
        <dbReference type="ARBA" id="ARBA00023136"/>
    </source>
</evidence>
<feature type="transmembrane region" description="Helical" evidence="6">
    <location>
        <begin position="240"/>
        <end position="258"/>
    </location>
</feature>